<evidence type="ECO:0000313" key="2">
    <source>
        <dbReference type="EMBL" id="EGV19547.1"/>
    </source>
</evidence>
<feature type="region of interest" description="Disordered" evidence="1">
    <location>
        <begin position="245"/>
        <end position="276"/>
    </location>
</feature>
<evidence type="ECO:0008006" key="4">
    <source>
        <dbReference type="Google" id="ProtNLM"/>
    </source>
</evidence>
<dbReference type="Proteomes" id="UP000005459">
    <property type="component" value="Unassembled WGS sequence"/>
</dbReference>
<gene>
    <name evidence="2" type="ORF">ThimaDRAFT_0993</name>
</gene>
<dbReference type="STRING" id="768671.ThimaDRAFT_0993"/>
<keyword evidence="3" id="KW-1185">Reference proteome</keyword>
<dbReference type="Pfam" id="PF07793">
    <property type="entry name" value="DUF1631"/>
    <property type="match status" value="3"/>
</dbReference>
<dbReference type="InterPro" id="IPR012434">
    <property type="entry name" value="DUF1631"/>
</dbReference>
<dbReference type="AlphaFoldDB" id="F9U8D5"/>
<organism evidence="2 3">
    <name type="scientific">Thiocapsa marina 5811</name>
    <dbReference type="NCBI Taxonomy" id="768671"/>
    <lineage>
        <taxon>Bacteria</taxon>
        <taxon>Pseudomonadati</taxon>
        <taxon>Pseudomonadota</taxon>
        <taxon>Gammaproteobacteria</taxon>
        <taxon>Chromatiales</taxon>
        <taxon>Chromatiaceae</taxon>
        <taxon>Thiocapsa</taxon>
    </lineage>
</organism>
<sequence length="744" mass="80815">MVTWPAIGVEIHLPKSPPIQPASGLAGDASIMRGRVVADCVGLLAERLPLLWRALFAKLDDALNDLADKSTNDLSYRVYFDARAILVKQRQRLQSDFLRRVAQRAGHLVGRNRAPEPKPVNGVGAESAFGDLALLAESELEEILATENLVSKAESRYRSDLMEIDLRLSALMGWGEVGLEENPFAPSALCHAFRDTLAALPPFEPSVKLVVYKLFDRHVMDRLGDFYRTCARHLEPFSSEAAILSARGRPTSTPAMPTRGIPSSRERPSSSSDSLSVPFDALRTLLARQRPIATASKDSGRVKIATAELLALLDNLDVAPDPVTGHPAGETFLSEQLSAALSGEGGPRYALAERDEDTLDLVFLFFEHLLAGGAIPDPIKVLIGRMQIPVAKMALLDKTFFSDDTHPARVLINNIGRAAIGWSDADGRDADSLFGMIERVIERLLLDFDGDPKLFARLDRYFRAFLAREVARGAGVDGDTPSLPREGLSIGLRSAGGVIVDADRAGVSVDADPAQTQVAGALADRLAPYAQIPGAVEVILYEGWSAVLLAIHRTRGADSPDWQAALELIDRLLWSVTAKRTAEERRQLLHRIPHLLETLRRQLAEVGCDPRLTARWLGELQTLHLDVLQGSARGAVLGGSDAETERSIRASSPVPCGCAIGDWIDWACPDGGRVRLNLVAWNPARDELLFFDRQGRRPTRFSARGLAEAIGAGRVSILGNGETPLADQALRAMLTSLSEVSFDG</sequence>
<evidence type="ECO:0000313" key="3">
    <source>
        <dbReference type="Proteomes" id="UP000005459"/>
    </source>
</evidence>
<name>F9U8D5_9GAMM</name>
<proteinExistence type="predicted"/>
<dbReference type="EMBL" id="AFWV01000003">
    <property type="protein sequence ID" value="EGV19547.1"/>
    <property type="molecule type" value="Genomic_DNA"/>
</dbReference>
<accession>F9U8D5</accession>
<dbReference type="eggNOG" id="COG4223">
    <property type="taxonomic scope" value="Bacteria"/>
</dbReference>
<evidence type="ECO:0000256" key="1">
    <source>
        <dbReference type="SAM" id="MobiDB-lite"/>
    </source>
</evidence>
<reference evidence="2 3" key="1">
    <citation type="submission" date="2011-06" db="EMBL/GenBank/DDBJ databases">
        <title>The draft genome of Thiocapsa marina 5811.</title>
        <authorList>
            <consortium name="US DOE Joint Genome Institute (JGI-PGF)"/>
            <person name="Lucas S."/>
            <person name="Han J."/>
            <person name="Cheng J.-F."/>
            <person name="Goodwin L."/>
            <person name="Pitluck S."/>
            <person name="Peters L."/>
            <person name="Land M.L."/>
            <person name="Hauser L."/>
            <person name="Vogl K."/>
            <person name="Liu Z."/>
            <person name="Imhoff J."/>
            <person name="Thiel V."/>
            <person name="Frigaard N.-U."/>
            <person name="Bryant D."/>
            <person name="Woyke T.J."/>
        </authorList>
    </citation>
    <scope>NUCLEOTIDE SEQUENCE [LARGE SCALE GENOMIC DNA]</scope>
    <source>
        <strain evidence="2 3">5811</strain>
    </source>
</reference>
<protein>
    <recommendedName>
        <fullName evidence="4">Thymidine phosphorylase</fullName>
    </recommendedName>
</protein>